<dbReference type="PANTHER" id="PTHR43513">
    <property type="entry name" value="DIHYDROOROTATE DEHYDROGENASE B (NAD(+)), ELECTRON TRANSFER SUBUNIT"/>
    <property type="match status" value="1"/>
</dbReference>
<dbReference type="Pfam" id="PF10418">
    <property type="entry name" value="DHODB_Fe-S_bind"/>
    <property type="match status" value="1"/>
</dbReference>
<dbReference type="EMBL" id="VYDA01000553">
    <property type="protein sequence ID" value="MYH63137.1"/>
    <property type="molecule type" value="Genomic_DNA"/>
</dbReference>
<dbReference type="PANTHER" id="PTHR43513:SF3">
    <property type="entry name" value="DIHYDROOROTATE DEHYDROGENASE B (NAD(+)), ELECTRON TRANSFER SUBUNIT-RELATED"/>
    <property type="match status" value="1"/>
</dbReference>
<evidence type="ECO:0000313" key="2">
    <source>
        <dbReference type="EMBL" id="MYH63137.1"/>
    </source>
</evidence>
<protein>
    <recommendedName>
        <fullName evidence="1">Dihydroorotate dehydrogenase electron transfer subunit iron-sulphur cluster binding domain-containing protein</fullName>
    </recommendedName>
</protein>
<comment type="caution">
    <text evidence="2">The sequence shown here is derived from an EMBL/GenBank/DDBJ whole genome shotgun (WGS) entry which is preliminary data.</text>
</comment>
<dbReference type="AlphaFoldDB" id="A0A6B1G3Z2"/>
<dbReference type="InterPro" id="IPR019480">
    <property type="entry name" value="Dihydroorotate_DH_Fe-S-bd"/>
</dbReference>
<accession>A0A6B1G3Z2</accession>
<dbReference type="Gene3D" id="2.10.240.10">
    <property type="entry name" value="Dihydroorotate dehydrogenase, electron transfer subunit"/>
    <property type="match status" value="1"/>
</dbReference>
<evidence type="ECO:0000259" key="1">
    <source>
        <dbReference type="Pfam" id="PF10418"/>
    </source>
</evidence>
<gene>
    <name evidence="2" type="ORF">F4148_15720</name>
</gene>
<dbReference type="InterPro" id="IPR050353">
    <property type="entry name" value="PyrK_electron_transfer"/>
</dbReference>
<sequence length="334" mass="36549">MAGPHWIGNRCRPVPTGMSIRMKARNPQARDHAGEQQFAGANTHSDALPPIIGHLDSAVLPGQTFAVRLPANLIPQFPIVGGRYFLVRCGCPAVTEGEVDWTHHLRRPLFVCGRQKMDRDERWLLIPSIGRIDRRNDRESSPAKGQHGADAGYAWLAKQEIGDPLDLLGPFGNGFSLLPEMQNLLLLADIEDDPAWFWKLLPLCEQALDKGGRVTYLIRAANEESIAGLVPFLPVQVEVRTTLGASQWLEQVGSTLAWADQVCAGVPAESYGELLTLVRTTRFRVDRNFAQVLVNADLLCGVGACLVCVIPIARGGLTRACVHGPVFDLTDLAE</sequence>
<reference evidence="2" key="1">
    <citation type="submission" date="2019-09" db="EMBL/GenBank/DDBJ databases">
        <title>Characterisation of the sponge microbiome using genome-centric metagenomics.</title>
        <authorList>
            <person name="Engelberts J.P."/>
            <person name="Robbins S.J."/>
            <person name="De Goeij J.M."/>
            <person name="Aranda M."/>
            <person name="Bell S.C."/>
            <person name="Webster N.S."/>
        </authorList>
    </citation>
    <scope>NUCLEOTIDE SEQUENCE</scope>
    <source>
        <strain evidence="2">SB0675_bin_29</strain>
    </source>
</reference>
<proteinExistence type="predicted"/>
<dbReference type="InterPro" id="IPR037117">
    <property type="entry name" value="Dihydroorotate_DH_ele_sf"/>
</dbReference>
<feature type="domain" description="Dihydroorotate dehydrogenase electron transfer subunit iron-sulphur cluster binding" evidence="1">
    <location>
        <begin position="299"/>
        <end position="332"/>
    </location>
</feature>
<name>A0A6B1G3Z2_9CHLR</name>
<organism evidence="2">
    <name type="scientific">Caldilineaceae bacterium SB0675_bin_29</name>
    <dbReference type="NCBI Taxonomy" id="2605266"/>
    <lineage>
        <taxon>Bacteria</taxon>
        <taxon>Bacillati</taxon>
        <taxon>Chloroflexota</taxon>
        <taxon>Caldilineae</taxon>
        <taxon>Caldilineales</taxon>
        <taxon>Caldilineaceae</taxon>
    </lineage>
</organism>